<dbReference type="Proteomes" id="UP001432027">
    <property type="component" value="Unassembled WGS sequence"/>
</dbReference>
<dbReference type="EMBL" id="BTSX01000002">
    <property type="protein sequence ID" value="GMS84947.1"/>
    <property type="molecule type" value="Genomic_DNA"/>
</dbReference>
<comment type="caution">
    <text evidence="2">The sequence shown here is derived from an EMBL/GenBank/DDBJ whole genome shotgun (WGS) entry which is preliminary data.</text>
</comment>
<keyword evidence="3" id="KW-1185">Reference proteome</keyword>
<evidence type="ECO:0000313" key="2">
    <source>
        <dbReference type="EMBL" id="GMS84947.1"/>
    </source>
</evidence>
<name>A0AAV5SR30_9BILA</name>
<accession>A0AAV5SR30</accession>
<keyword evidence="1" id="KW-1133">Transmembrane helix</keyword>
<evidence type="ECO:0000256" key="1">
    <source>
        <dbReference type="SAM" id="Phobius"/>
    </source>
</evidence>
<feature type="non-terminal residue" evidence="2">
    <location>
        <position position="66"/>
    </location>
</feature>
<keyword evidence="1" id="KW-0472">Membrane</keyword>
<gene>
    <name evidence="2" type="ORF">PENTCL1PPCAC_7122</name>
</gene>
<proteinExistence type="predicted"/>
<evidence type="ECO:0000313" key="3">
    <source>
        <dbReference type="Proteomes" id="UP001432027"/>
    </source>
</evidence>
<reference evidence="2" key="1">
    <citation type="submission" date="2023-10" db="EMBL/GenBank/DDBJ databases">
        <title>Genome assembly of Pristionchus species.</title>
        <authorList>
            <person name="Yoshida K."/>
            <person name="Sommer R.J."/>
        </authorList>
    </citation>
    <scope>NUCLEOTIDE SEQUENCE</scope>
    <source>
        <strain evidence="2">RS0144</strain>
    </source>
</reference>
<dbReference type="AlphaFoldDB" id="A0AAV5SR30"/>
<organism evidence="2 3">
    <name type="scientific">Pristionchus entomophagus</name>
    <dbReference type="NCBI Taxonomy" id="358040"/>
    <lineage>
        <taxon>Eukaryota</taxon>
        <taxon>Metazoa</taxon>
        <taxon>Ecdysozoa</taxon>
        <taxon>Nematoda</taxon>
        <taxon>Chromadorea</taxon>
        <taxon>Rhabditida</taxon>
        <taxon>Rhabditina</taxon>
        <taxon>Diplogasteromorpha</taxon>
        <taxon>Diplogasteroidea</taxon>
        <taxon>Neodiplogasteridae</taxon>
        <taxon>Pristionchus</taxon>
    </lineage>
</organism>
<sequence length="66" mass="7468">MIGSCEVQYHHFYEGFSTITLVLSGFGAIVFAAVFAWCTVDMMRLHKEVSRTEAALSLMKRHDGNR</sequence>
<keyword evidence="1" id="KW-0812">Transmembrane</keyword>
<feature type="transmembrane region" description="Helical" evidence="1">
    <location>
        <begin position="16"/>
        <end position="38"/>
    </location>
</feature>
<protein>
    <submittedName>
        <fullName evidence="2">Uncharacterized protein</fullName>
    </submittedName>
</protein>